<proteinExistence type="inferred from homology"/>
<evidence type="ECO:0000256" key="4">
    <source>
        <dbReference type="ARBA" id="ARBA00023163"/>
    </source>
</evidence>
<organism evidence="7 8">
    <name type="scientific">Candidatus Nitronauta litoralis</name>
    <dbReference type="NCBI Taxonomy" id="2705533"/>
    <lineage>
        <taxon>Bacteria</taxon>
        <taxon>Pseudomonadati</taxon>
        <taxon>Nitrospinota/Tectimicrobiota group</taxon>
        <taxon>Nitrospinota</taxon>
        <taxon>Nitrospinia</taxon>
        <taxon>Nitrospinales</taxon>
        <taxon>Nitrospinaceae</taxon>
        <taxon>Candidatus Nitronauta</taxon>
    </lineage>
</organism>
<feature type="domain" description="RNA polymerase sigma factor 70 region 4 type 2" evidence="6">
    <location>
        <begin position="114"/>
        <end position="166"/>
    </location>
</feature>
<dbReference type="Gene3D" id="1.10.1740.10">
    <property type="match status" value="1"/>
</dbReference>
<evidence type="ECO:0000313" key="8">
    <source>
        <dbReference type="Proteomes" id="UP000594688"/>
    </source>
</evidence>
<dbReference type="KEGG" id="nli:G3M70_15420"/>
<dbReference type="EMBL" id="CP048685">
    <property type="protein sequence ID" value="QPJ63188.1"/>
    <property type="molecule type" value="Genomic_DNA"/>
</dbReference>
<comment type="similarity">
    <text evidence="1">Belongs to the sigma-70 factor family. ECF subfamily.</text>
</comment>
<evidence type="ECO:0000256" key="2">
    <source>
        <dbReference type="ARBA" id="ARBA00023015"/>
    </source>
</evidence>
<dbReference type="InterPro" id="IPR007627">
    <property type="entry name" value="RNA_pol_sigma70_r2"/>
</dbReference>
<evidence type="ECO:0000259" key="6">
    <source>
        <dbReference type="Pfam" id="PF08281"/>
    </source>
</evidence>
<dbReference type="Gene3D" id="1.10.10.10">
    <property type="entry name" value="Winged helix-like DNA-binding domain superfamily/Winged helix DNA-binding domain"/>
    <property type="match status" value="1"/>
</dbReference>
<keyword evidence="2" id="KW-0805">Transcription regulation</keyword>
<dbReference type="InterPro" id="IPR013249">
    <property type="entry name" value="RNA_pol_sigma70_r4_t2"/>
</dbReference>
<dbReference type="Proteomes" id="UP000594688">
    <property type="component" value="Chromosome"/>
</dbReference>
<keyword evidence="3" id="KW-0731">Sigma factor</keyword>
<gene>
    <name evidence="7" type="ORF">G3M70_15420</name>
</gene>
<dbReference type="Pfam" id="PF08281">
    <property type="entry name" value="Sigma70_r4_2"/>
    <property type="match status" value="1"/>
</dbReference>
<dbReference type="InterPro" id="IPR013325">
    <property type="entry name" value="RNA_pol_sigma_r2"/>
</dbReference>
<dbReference type="GO" id="GO:0016987">
    <property type="term" value="F:sigma factor activity"/>
    <property type="evidence" value="ECO:0007669"/>
    <property type="project" value="UniProtKB-KW"/>
</dbReference>
<feature type="domain" description="RNA polymerase sigma-70 region 2" evidence="5">
    <location>
        <begin position="16"/>
        <end position="81"/>
    </location>
</feature>
<dbReference type="AlphaFoldDB" id="A0A7T0BYA7"/>
<dbReference type="SUPFAM" id="SSF88659">
    <property type="entry name" value="Sigma3 and sigma4 domains of RNA polymerase sigma factors"/>
    <property type="match status" value="1"/>
</dbReference>
<dbReference type="CDD" id="cd06171">
    <property type="entry name" value="Sigma70_r4"/>
    <property type="match status" value="1"/>
</dbReference>
<dbReference type="Pfam" id="PF04542">
    <property type="entry name" value="Sigma70_r2"/>
    <property type="match status" value="1"/>
</dbReference>
<reference evidence="7 8" key="1">
    <citation type="submission" date="2020-02" db="EMBL/GenBank/DDBJ databases">
        <title>Genomic and physiological characterization of two novel Nitrospinaceae genera.</title>
        <authorList>
            <person name="Mueller A.J."/>
            <person name="Jung M.-Y."/>
            <person name="Strachan C.R."/>
            <person name="Herbold C.W."/>
            <person name="Kirkegaard R.H."/>
            <person name="Daims H."/>
        </authorList>
    </citation>
    <scope>NUCLEOTIDE SEQUENCE [LARGE SCALE GENOMIC DNA]</scope>
    <source>
        <strain evidence="7">EB</strain>
    </source>
</reference>
<evidence type="ECO:0000256" key="3">
    <source>
        <dbReference type="ARBA" id="ARBA00023082"/>
    </source>
</evidence>
<name>A0A7T0BYA7_9BACT</name>
<keyword evidence="4" id="KW-0804">Transcription</keyword>
<dbReference type="InterPro" id="IPR014284">
    <property type="entry name" value="RNA_pol_sigma-70_dom"/>
</dbReference>
<dbReference type="InterPro" id="IPR013324">
    <property type="entry name" value="RNA_pol_sigma_r3/r4-like"/>
</dbReference>
<protein>
    <submittedName>
        <fullName evidence="7">RNA polymerase sigma factor</fullName>
    </submittedName>
</protein>
<dbReference type="InterPro" id="IPR036388">
    <property type="entry name" value="WH-like_DNA-bd_sf"/>
</dbReference>
<evidence type="ECO:0000313" key="7">
    <source>
        <dbReference type="EMBL" id="QPJ63188.1"/>
    </source>
</evidence>
<dbReference type="PANTHER" id="PTHR43133">
    <property type="entry name" value="RNA POLYMERASE ECF-TYPE SIGMA FACTO"/>
    <property type="match status" value="1"/>
</dbReference>
<dbReference type="SUPFAM" id="SSF88946">
    <property type="entry name" value="Sigma2 domain of RNA polymerase sigma factors"/>
    <property type="match status" value="1"/>
</dbReference>
<dbReference type="PANTHER" id="PTHR43133:SF63">
    <property type="entry name" value="RNA POLYMERASE SIGMA FACTOR FECI-RELATED"/>
    <property type="match status" value="1"/>
</dbReference>
<dbReference type="GO" id="GO:0006352">
    <property type="term" value="P:DNA-templated transcription initiation"/>
    <property type="evidence" value="ECO:0007669"/>
    <property type="project" value="InterPro"/>
</dbReference>
<dbReference type="InterPro" id="IPR039425">
    <property type="entry name" value="RNA_pol_sigma-70-like"/>
</dbReference>
<evidence type="ECO:0000256" key="1">
    <source>
        <dbReference type="ARBA" id="ARBA00010641"/>
    </source>
</evidence>
<dbReference type="GO" id="GO:0003677">
    <property type="term" value="F:DNA binding"/>
    <property type="evidence" value="ECO:0007669"/>
    <property type="project" value="InterPro"/>
</dbReference>
<sequence>MNLVSTRSREEWVEQLFRQHHSALCRYLARMMRCEEAAAEVAQETYLRLLRFASRSPVTNPRAYLFQVASNVARSRLAKESNPTVVFLDPATTAEISSPASSVEQIASVQQELDMLARAIEELPPRCRQVFRMNRFQGMSYSEISRELKISVNMVEKHIIKALLKCRKYLKQDL</sequence>
<accession>A0A7T0BYA7</accession>
<dbReference type="NCBIfam" id="TIGR02937">
    <property type="entry name" value="sigma70-ECF"/>
    <property type="match status" value="1"/>
</dbReference>
<evidence type="ECO:0000259" key="5">
    <source>
        <dbReference type="Pfam" id="PF04542"/>
    </source>
</evidence>